<evidence type="ECO:0000313" key="1">
    <source>
        <dbReference type="EMBL" id="GLX68636.1"/>
    </source>
</evidence>
<comment type="caution">
    <text evidence="1">The sequence shown here is derived from an EMBL/GenBank/DDBJ whole genome shotgun (WGS) entry which is preliminary data.</text>
</comment>
<dbReference type="RefSeq" id="WP_284239378.1">
    <property type="nucleotide sequence ID" value="NZ_BSSQ01000013.1"/>
</dbReference>
<proteinExistence type="predicted"/>
<dbReference type="Proteomes" id="UP001157114">
    <property type="component" value="Unassembled WGS sequence"/>
</dbReference>
<gene>
    <name evidence="1" type="ORF">MU1_29810</name>
</gene>
<sequence>MSDASIYEILSSFPLGEVLAVVSIGSVLYTNAVWAGFYEGNARFISAGLPVYIPLSKIRYITR</sequence>
<accession>A0ABQ6GH46</accession>
<protein>
    <submittedName>
        <fullName evidence="1">Uncharacterized protein</fullName>
    </submittedName>
</protein>
<reference evidence="1 2" key="1">
    <citation type="submission" date="2023-03" db="EMBL/GenBank/DDBJ databases">
        <title>Draft genome sequence of the bacteria which degrade cell wall of Tricholomamatutake.</title>
        <authorList>
            <person name="Konishi Y."/>
            <person name="Fukuta Y."/>
            <person name="Shirasaka N."/>
        </authorList>
    </citation>
    <scope>NUCLEOTIDE SEQUENCE [LARGE SCALE GENOMIC DNA]</scope>
    <source>
        <strain evidence="2">mu1</strain>
    </source>
</reference>
<keyword evidence="2" id="KW-1185">Reference proteome</keyword>
<name>A0ABQ6GH46_9BACL</name>
<dbReference type="EMBL" id="BSSQ01000013">
    <property type="protein sequence ID" value="GLX68636.1"/>
    <property type="molecule type" value="Genomic_DNA"/>
</dbReference>
<organism evidence="1 2">
    <name type="scientific">Paenibacillus glycanilyticus</name>
    <dbReference type="NCBI Taxonomy" id="126569"/>
    <lineage>
        <taxon>Bacteria</taxon>
        <taxon>Bacillati</taxon>
        <taxon>Bacillota</taxon>
        <taxon>Bacilli</taxon>
        <taxon>Bacillales</taxon>
        <taxon>Paenibacillaceae</taxon>
        <taxon>Paenibacillus</taxon>
    </lineage>
</organism>
<evidence type="ECO:0000313" key="2">
    <source>
        <dbReference type="Proteomes" id="UP001157114"/>
    </source>
</evidence>